<accession>A0A381RU86</accession>
<dbReference type="AlphaFoldDB" id="A0A381RU86"/>
<protein>
    <submittedName>
        <fullName evidence="2">Uncharacterized protein</fullName>
    </submittedName>
</protein>
<evidence type="ECO:0000256" key="1">
    <source>
        <dbReference type="SAM" id="Phobius"/>
    </source>
</evidence>
<organism evidence="2">
    <name type="scientific">marine metagenome</name>
    <dbReference type="NCBI Taxonomy" id="408172"/>
    <lineage>
        <taxon>unclassified sequences</taxon>
        <taxon>metagenomes</taxon>
        <taxon>ecological metagenomes</taxon>
    </lineage>
</organism>
<name>A0A381RU86_9ZZZZ</name>
<feature type="non-terminal residue" evidence="2">
    <location>
        <position position="1"/>
    </location>
</feature>
<keyword evidence="1" id="KW-0472">Membrane</keyword>
<keyword evidence="1" id="KW-1133">Transmembrane helix</keyword>
<dbReference type="EMBL" id="UINC01002324">
    <property type="protein sequence ID" value="SUZ95426.1"/>
    <property type="molecule type" value="Genomic_DNA"/>
</dbReference>
<evidence type="ECO:0000313" key="2">
    <source>
        <dbReference type="EMBL" id="SUZ95426.1"/>
    </source>
</evidence>
<feature type="non-terminal residue" evidence="2">
    <location>
        <position position="65"/>
    </location>
</feature>
<keyword evidence="1" id="KW-0812">Transmembrane</keyword>
<gene>
    <name evidence="2" type="ORF">METZ01_LOCUS48280</name>
</gene>
<proteinExistence type="predicted"/>
<sequence length="65" mass="7467">VIGRYVFSIVVGTFVTLGLLFVMHLLIEYGEGALTEPRARHLLEFVRVRRNENINTEDIIPDKPQ</sequence>
<reference evidence="2" key="1">
    <citation type="submission" date="2018-05" db="EMBL/GenBank/DDBJ databases">
        <authorList>
            <person name="Lanie J.A."/>
            <person name="Ng W.-L."/>
            <person name="Kazmierczak K.M."/>
            <person name="Andrzejewski T.M."/>
            <person name="Davidsen T.M."/>
            <person name="Wayne K.J."/>
            <person name="Tettelin H."/>
            <person name="Glass J.I."/>
            <person name="Rusch D."/>
            <person name="Podicherti R."/>
            <person name="Tsui H.-C.T."/>
            <person name="Winkler M.E."/>
        </authorList>
    </citation>
    <scope>NUCLEOTIDE SEQUENCE</scope>
</reference>
<feature type="transmembrane region" description="Helical" evidence="1">
    <location>
        <begin position="6"/>
        <end position="27"/>
    </location>
</feature>